<dbReference type="KEGG" id="pll:I858_009150"/>
<feature type="region of interest" description="Disordered" evidence="5">
    <location>
        <begin position="1"/>
        <end position="30"/>
    </location>
</feature>
<evidence type="ECO:0000256" key="5">
    <source>
        <dbReference type="SAM" id="MobiDB-lite"/>
    </source>
</evidence>
<dbReference type="Gene3D" id="2.20.28.120">
    <property type="entry name" value="Ribosomal protein L33"/>
    <property type="match status" value="1"/>
</dbReference>
<organism evidence="6 7">
    <name type="scientific">Planococcus versutus</name>
    <dbReference type="NCBI Taxonomy" id="1302659"/>
    <lineage>
        <taxon>Bacteria</taxon>
        <taxon>Bacillati</taxon>
        <taxon>Bacillota</taxon>
        <taxon>Bacilli</taxon>
        <taxon>Bacillales</taxon>
        <taxon>Caryophanaceae</taxon>
        <taxon>Planococcus</taxon>
    </lineage>
</organism>
<name>A0A1B1S1T8_9BACL</name>
<dbReference type="GO" id="GO:1990904">
    <property type="term" value="C:ribonucleoprotein complex"/>
    <property type="evidence" value="ECO:0007669"/>
    <property type="project" value="UniProtKB-KW"/>
</dbReference>
<evidence type="ECO:0000313" key="6">
    <source>
        <dbReference type="EMBL" id="ANU27155.1"/>
    </source>
</evidence>
<evidence type="ECO:0000256" key="3">
    <source>
        <dbReference type="ARBA" id="ARBA00023274"/>
    </source>
</evidence>
<sequence>MRVNIKSASTEASEPKYSTTKNKRTNPEKSELKNTVYILKKSRFMGKQNNVWEVI</sequence>
<dbReference type="GO" id="GO:0005737">
    <property type="term" value="C:cytoplasm"/>
    <property type="evidence" value="ECO:0007669"/>
    <property type="project" value="UniProtKB-ARBA"/>
</dbReference>
<comment type="similarity">
    <text evidence="1">Belongs to the bacterial ribosomal protein bL33 family.</text>
</comment>
<dbReference type="STRING" id="1302659.I858_009150"/>
<dbReference type="Proteomes" id="UP000053354">
    <property type="component" value="Chromosome"/>
</dbReference>
<proteinExistence type="inferred from homology"/>
<reference evidence="6" key="1">
    <citation type="submission" date="2016-10" db="EMBL/GenBank/DDBJ databases">
        <authorList>
            <person name="See-Too W.S."/>
        </authorList>
    </citation>
    <scope>NUCLEOTIDE SEQUENCE</scope>
    <source>
        <strain evidence="6">L10.15</strain>
    </source>
</reference>
<evidence type="ECO:0000256" key="1">
    <source>
        <dbReference type="ARBA" id="ARBA00007596"/>
    </source>
</evidence>
<evidence type="ECO:0000256" key="4">
    <source>
        <dbReference type="ARBA" id="ARBA00035176"/>
    </source>
</evidence>
<dbReference type="GO" id="GO:0006412">
    <property type="term" value="P:translation"/>
    <property type="evidence" value="ECO:0007669"/>
    <property type="project" value="InterPro"/>
</dbReference>
<dbReference type="GO" id="GO:0005840">
    <property type="term" value="C:ribosome"/>
    <property type="evidence" value="ECO:0007669"/>
    <property type="project" value="UniProtKB-KW"/>
</dbReference>
<dbReference type="EMBL" id="CP016540">
    <property type="protein sequence ID" value="ANU27155.1"/>
    <property type="molecule type" value="Genomic_DNA"/>
</dbReference>
<keyword evidence="3" id="KW-0687">Ribonucleoprotein</keyword>
<keyword evidence="7" id="KW-1185">Reference proteome</keyword>
<dbReference type="InterPro" id="IPR038584">
    <property type="entry name" value="Ribosomal_bL33_sf"/>
</dbReference>
<protein>
    <recommendedName>
        <fullName evidence="4">Large ribosomal subunit protein bL33</fullName>
    </recommendedName>
</protein>
<feature type="compositionally biased region" description="Polar residues" evidence="5">
    <location>
        <begin position="1"/>
        <end position="20"/>
    </location>
</feature>
<dbReference type="InterPro" id="IPR001705">
    <property type="entry name" value="Ribosomal_bL33"/>
</dbReference>
<evidence type="ECO:0000313" key="7">
    <source>
        <dbReference type="Proteomes" id="UP000053354"/>
    </source>
</evidence>
<gene>
    <name evidence="6" type="ORF">I858_009150</name>
</gene>
<dbReference type="GO" id="GO:0003735">
    <property type="term" value="F:structural constituent of ribosome"/>
    <property type="evidence" value="ECO:0007669"/>
    <property type="project" value="InterPro"/>
</dbReference>
<keyword evidence="2 6" id="KW-0689">Ribosomal protein</keyword>
<dbReference type="NCBIfam" id="TIGR01023">
    <property type="entry name" value="rpmG_bact"/>
    <property type="match status" value="1"/>
</dbReference>
<accession>A0A1B1S1T8</accession>
<dbReference type="AlphaFoldDB" id="A0A1B1S1T8"/>
<evidence type="ECO:0000256" key="2">
    <source>
        <dbReference type="ARBA" id="ARBA00022980"/>
    </source>
</evidence>